<dbReference type="RefSeq" id="WP_380063063.1">
    <property type="nucleotide sequence ID" value="NZ_JBHSEI010000013.1"/>
</dbReference>
<dbReference type="EMBL" id="JBHSEI010000013">
    <property type="protein sequence ID" value="MFC4640074.1"/>
    <property type="molecule type" value="Genomic_DNA"/>
</dbReference>
<keyword evidence="1" id="KW-0560">Oxidoreductase</keyword>
<comment type="caution">
    <text evidence="1">The sequence shown here is derived from an EMBL/GenBank/DDBJ whole genome shotgun (WGS) entry which is preliminary data.</text>
</comment>
<reference evidence="2" key="1">
    <citation type="journal article" date="2019" name="Int. J. Syst. Evol. Microbiol.">
        <title>The Global Catalogue of Microorganisms (GCM) 10K type strain sequencing project: providing services to taxonomists for standard genome sequencing and annotation.</title>
        <authorList>
            <consortium name="The Broad Institute Genomics Platform"/>
            <consortium name="The Broad Institute Genome Sequencing Center for Infectious Disease"/>
            <person name="Wu L."/>
            <person name="Ma J."/>
        </authorList>
    </citation>
    <scope>NUCLEOTIDE SEQUENCE [LARGE SCALE GENOMIC DNA]</scope>
    <source>
        <strain evidence="2">CCUG 55995</strain>
    </source>
</reference>
<name>A0ABV9ID39_9DEIO</name>
<keyword evidence="2" id="KW-1185">Reference proteome</keyword>
<dbReference type="Gene3D" id="3.30.300.20">
    <property type="match status" value="1"/>
</dbReference>
<accession>A0ABV9ID39</accession>
<dbReference type="EC" id="1.11.1.-" evidence="1"/>
<evidence type="ECO:0000313" key="1">
    <source>
        <dbReference type="EMBL" id="MFC4640074.1"/>
    </source>
</evidence>
<dbReference type="InterPro" id="IPR052924">
    <property type="entry name" value="OsmC/Ohr_hydroprdx_reductase"/>
</dbReference>
<gene>
    <name evidence="1" type="ORF">ACFO0D_17230</name>
</gene>
<organism evidence="1 2">
    <name type="scientific">Deinococcus hohokamensis</name>
    <dbReference type="NCBI Taxonomy" id="309883"/>
    <lineage>
        <taxon>Bacteria</taxon>
        <taxon>Thermotogati</taxon>
        <taxon>Deinococcota</taxon>
        <taxon>Deinococci</taxon>
        <taxon>Deinococcales</taxon>
        <taxon>Deinococcaceae</taxon>
        <taxon>Deinococcus</taxon>
    </lineage>
</organism>
<sequence length="131" mass="14143">MQIEVQVKQISPATGQGTARTHEVLIDRPREKGGEDRGMMGGEQLLVSLGGCFLSNLLAAVRSRDADIHDVQLQITGALVSAPARFSAIEVRVSAETADRAMLEKLVEMADRACIVANTLRPAVDLEFQLT</sequence>
<dbReference type="PANTHER" id="PTHR35368:SF1">
    <property type="entry name" value="HYDROPEROXIDE REDUCTASE"/>
    <property type="match status" value="1"/>
</dbReference>
<dbReference type="InterPro" id="IPR015946">
    <property type="entry name" value="KH_dom-like_a/b"/>
</dbReference>
<dbReference type="Proteomes" id="UP001595952">
    <property type="component" value="Unassembled WGS sequence"/>
</dbReference>
<dbReference type="InterPro" id="IPR036102">
    <property type="entry name" value="OsmC/Ohrsf"/>
</dbReference>
<dbReference type="GO" id="GO:0004601">
    <property type="term" value="F:peroxidase activity"/>
    <property type="evidence" value="ECO:0007669"/>
    <property type="project" value="UniProtKB-KW"/>
</dbReference>
<evidence type="ECO:0000313" key="2">
    <source>
        <dbReference type="Proteomes" id="UP001595952"/>
    </source>
</evidence>
<dbReference type="SUPFAM" id="SSF82784">
    <property type="entry name" value="OsmC-like"/>
    <property type="match status" value="1"/>
</dbReference>
<dbReference type="InterPro" id="IPR003718">
    <property type="entry name" value="OsmC/Ohr_fam"/>
</dbReference>
<keyword evidence="1" id="KW-0575">Peroxidase</keyword>
<protein>
    <submittedName>
        <fullName evidence="1">OsmC family protein</fullName>
        <ecNumber evidence="1">1.11.1.-</ecNumber>
    </submittedName>
</protein>
<dbReference type="PANTHER" id="PTHR35368">
    <property type="entry name" value="HYDROPEROXIDE REDUCTASE"/>
    <property type="match status" value="1"/>
</dbReference>
<dbReference type="Pfam" id="PF02566">
    <property type="entry name" value="OsmC"/>
    <property type="match status" value="1"/>
</dbReference>
<proteinExistence type="predicted"/>